<keyword evidence="2" id="KW-0812">Transmembrane</keyword>
<dbReference type="EMBL" id="JBEUKS010000019">
    <property type="protein sequence ID" value="MFC1443799.1"/>
    <property type="molecule type" value="Genomic_DNA"/>
</dbReference>
<evidence type="ECO:0000313" key="5">
    <source>
        <dbReference type="Proteomes" id="UP001592581"/>
    </source>
</evidence>
<evidence type="ECO:0000256" key="2">
    <source>
        <dbReference type="SAM" id="Phobius"/>
    </source>
</evidence>
<evidence type="ECO:0000313" key="4">
    <source>
        <dbReference type="EMBL" id="MFC1443799.1"/>
    </source>
</evidence>
<feature type="signal peptide" evidence="3">
    <location>
        <begin position="1"/>
        <end position="28"/>
    </location>
</feature>
<dbReference type="NCBIfam" id="NF041527">
    <property type="entry name" value="SCO1860_LAETG"/>
    <property type="match status" value="1"/>
</dbReference>
<accession>A0ABV6XZW8</accession>
<comment type="caution">
    <text evidence="4">The sequence shown here is derived from an EMBL/GenBank/DDBJ whole genome shotgun (WGS) entry which is preliminary data.</text>
</comment>
<protein>
    <submittedName>
        <fullName evidence="4">SCO1860 family LAETG-anchored protein</fullName>
    </submittedName>
</protein>
<organism evidence="4 5">
    <name type="scientific">Streptacidiphilus jeojiensis</name>
    <dbReference type="NCBI Taxonomy" id="3229225"/>
    <lineage>
        <taxon>Bacteria</taxon>
        <taxon>Bacillati</taxon>
        <taxon>Actinomycetota</taxon>
        <taxon>Actinomycetes</taxon>
        <taxon>Kitasatosporales</taxon>
        <taxon>Streptomycetaceae</taxon>
        <taxon>Streptacidiphilus</taxon>
    </lineage>
</organism>
<feature type="chain" id="PRO_5045966046" evidence="3">
    <location>
        <begin position="29"/>
        <end position="338"/>
    </location>
</feature>
<dbReference type="RefSeq" id="WP_380568688.1">
    <property type="nucleotide sequence ID" value="NZ_JBEUKS010000019.1"/>
</dbReference>
<feature type="region of interest" description="Disordered" evidence="1">
    <location>
        <begin position="233"/>
        <end position="309"/>
    </location>
</feature>
<evidence type="ECO:0000256" key="3">
    <source>
        <dbReference type="SAM" id="SignalP"/>
    </source>
</evidence>
<feature type="compositionally biased region" description="Low complexity" evidence="1">
    <location>
        <begin position="239"/>
        <end position="268"/>
    </location>
</feature>
<keyword evidence="2" id="KW-0472">Membrane</keyword>
<feature type="transmembrane region" description="Helical" evidence="2">
    <location>
        <begin position="311"/>
        <end position="330"/>
    </location>
</feature>
<dbReference type="NCBIfam" id="NF041528">
    <property type="entry name" value="strep_LAETG"/>
    <property type="match status" value="1"/>
</dbReference>
<evidence type="ECO:0000256" key="1">
    <source>
        <dbReference type="SAM" id="MobiDB-lite"/>
    </source>
</evidence>
<name>A0ABV6XZW8_9ACTN</name>
<dbReference type="InterPro" id="IPR048202">
    <property type="entry name" value="SCO1860-like"/>
</dbReference>
<keyword evidence="3" id="KW-0732">Signal</keyword>
<reference evidence="4 5" key="1">
    <citation type="submission" date="2024-06" db="EMBL/GenBank/DDBJ databases">
        <authorList>
            <person name="Lee S.D."/>
        </authorList>
    </citation>
    <scope>NUCLEOTIDE SEQUENCE [LARGE SCALE GENOMIC DNA]</scope>
    <source>
        <strain evidence="4 5">N1-10</strain>
    </source>
</reference>
<dbReference type="Proteomes" id="UP001592581">
    <property type="component" value="Unassembled WGS sequence"/>
</dbReference>
<proteinExistence type="predicted"/>
<keyword evidence="5" id="KW-1185">Reference proteome</keyword>
<feature type="compositionally biased region" description="Low complexity" evidence="1">
    <location>
        <begin position="275"/>
        <end position="301"/>
    </location>
</feature>
<sequence>MMTIRRTGSALGALLAVSLLAAAQPARADGSGGSGWGTASATTAGLSLDVKLINGAVDIPVDLTLNAVHAPKSVDGSMLTTTIGGVDQGRQLTLLDATLGHSAATVDRHGAHAEVDLVKANLSLPGLLTQLVGLKEVHATADCPAGGRPSADVNILGTLSVLGKGVSLSATGPTRVSVPGIGIVDLELSKKTVTSTTAAATALELNVHVNPLNLNVAEVTGTVELAAVHCTEGKGDGGSSAPSSSASASGPASGLPAPSSSAASSGAALPPPPQTSASSAGSAASGSQAAATPAAATTNLAETGGGSQTPMIAGAALVLVGAGAAAVGTTRRRRRRQH</sequence>
<keyword evidence="2" id="KW-1133">Transmembrane helix</keyword>
<gene>
    <name evidence="4" type="ORF">ABUW04_36745</name>
</gene>